<name>A0A540X8P2_9BACT</name>
<dbReference type="AlphaFoldDB" id="A0A540X8P2"/>
<evidence type="ECO:0000259" key="6">
    <source>
        <dbReference type="Pfam" id="PF13354"/>
    </source>
</evidence>
<evidence type="ECO:0000256" key="5">
    <source>
        <dbReference type="SAM" id="SignalP"/>
    </source>
</evidence>
<dbReference type="Pfam" id="PF13354">
    <property type="entry name" value="Beta-lactamase2"/>
    <property type="match status" value="1"/>
</dbReference>
<accession>A0A540X8P2</accession>
<dbReference type="SUPFAM" id="SSF56601">
    <property type="entry name" value="beta-lactamase/transpeptidase-like"/>
    <property type="match status" value="1"/>
</dbReference>
<evidence type="ECO:0000256" key="2">
    <source>
        <dbReference type="ARBA" id="ARBA00009009"/>
    </source>
</evidence>
<dbReference type="GO" id="GO:0046677">
    <property type="term" value="P:response to antibiotic"/>
    <property type="evidence" value="ECO:0007669"/>
    <property type="project" value="InterPro"/>
</dbReference>
<comment type="catalytic activity">
    <reaction evidence="1">
        <text>a beta-lactam + H2O = a substituted beta-amino acid</text>
        <dbReference type="Rhea" id="RHEA:20401"/>
        <dbReference type="ChEBI" id="CHEBI:15377"/>
        <dbReference type="ChEBI" id="CHEBI:35627"/>
        <dbReference type="ChEBI" id="CHEBI:140347"/>
        <dbReference type="EC" id="3.5.2.6"/>
    </reaction>
</comment>
<evidence type="ECO:0000313" key="7">
    <source>
        <dbReference type="EMBL" id="TQF17488.1"/>
    </source>
</evidence>
<sequence length="322" mass="34152">MTTWFVPRGWFGALALSWLTMGSALAAPAAGAPKREALRSVVDSLAAEAARLAPGADVAIAVKDLRTGEYAGSSDTVPHISASSAKVFWVAAALKKAEESKVAPLAEKVFRTSDNEASGAVIDLVGGPDAINDYLRSLDVKNTALTKWNYGKPRRATNSPQVMGNDNYLCAADAVSFLHRLSAGELLKPKPTSRMLAWMELTPREGCGGWLGTLLPAKVRASMRHKAGWLPPGCCSDDSRYNVLNEVGLVRLPDGGHYAVAILAARGPDWPRQAFFVERASCVLYRTLSGEASLDCGESLAKQGGPAPVPVEDGGTPPNYDC</sequence>
<dbReference type="PANTHER" id="PTHR35333">
    <property type="entry name" value="BETA-LACTAMASE"/>
    <property type="match status" value="1"/>
</dbReference>
<dbReference type="InterPro" id="IPR012338">
    <property type="entry name" value="Beta-lactam/transpept-like"/>
</dbReference>
<evidence type="ECO:0000313" key="8">
    <source>
        <dbReference type="Proteomes" id="UP000315369"/>
    </source>
</evidence>
<keyword evidence="5" id="KW-0732">Signal</keyword>
<evidence type="ECO:0000256" key="3">
    <source>
        <dbReference type="ARBA" id="ARBA00012865"/>
    </source>
</evidence>
<comment type="similarity">
    <text evidence="2">Belongs to the class-A beta-lactamase family.</text>
</comment>
<organism evidence="7 8">
    <name type="scientific">Myxococcus llanfairpwllgwyngyllgogerychwyrndrobwllllantysiliogogogochensis</name>
    <dbReference type="NCBI Taxonomy" id="2590453"/>
    <lineage>
        <taxon>Bacteria</taxon>
        <taxon>Pseudomonadati</taxon>
        <taxon>Myxococcota</taxon>
        <taxon>Myxococcia</taxon>
        <taxon>Myxococcales</taxon>
        <taxon>Cystobacterineae</taxon>
        <taxon>Myxococcaceae</taxon>
        <taxon>Myxococcus</taxon>
    </lineage>
</organism>
<feature type="region of interest" description="Disordered" evidence="4">
    <location>
        <begin position="301"/>
        <end position="322"/>
    </location>
</feature>
<evidence type="ECO:0000256" key="1">
    <source>
        <dbReference type="ARBA" id="ARBA00001526"/>
    </source>
</evidence>
<comment type="caution">
    <text evidence="7">The sequence shown here is derived from an EMBL/GenBank/DDBJ whole genome shotgun (WGS) entry which is preliminary data.</text>
</comment>
<dbReference type="InterPro" id="IPR000871">
    <property type="entry name" value="Beta-lactam_class-A"/>
</dbReference>
<dbReference type="InterPro" id="IPR045155">
    <property type="entry name" value="Beta-lactam_cat"/>
</dbReference>
<keyword evidence="8" id="KW-1185">Reference proteome</keyword>
<dbReference type="OrthoDB" id="9784149at2"/>
<feature type="domain" description="Beta-lactamase class A catalytic" evidence="6">
    <location>
        <begin position="102"/>
        <end position="263"/>
    </location>
</feature>
<dbReference type="EMBL" id="VIFM01000007">
    <property type="protein sequence ID" value="TQF17488.1"/>
    <property type="molecule type" value="Genomic_DNA"/>
</dbReference>
<dbReference type="Gene3D" id="3.40.710.10">
    <property type="entry name" value="DD-peptidase/beta-lactamase superfamily"/>
    <property type="match status" value="1"/>
</dbReference>
<dbReference type="EC" id="3.5.2.6" evidence="3"/>
<gene>
    <name evidence="7" type="ORF">FJV41_03185</name>
</gene>
<proteinExistence type="inferred from homology"/>
<dbReference type="GO" id="GO:0008800">
    <property type="term" value="F:beta-lactamase activity"/>
    <property type="evidence" value="ECO:0007669"/>
    <property type="project" value="UniProtKB-EC"/>
</dbReference>
<protein>
    <recommendedName>
        <fullName evidence="3">beta-lactamase</fullName>
        <ecNumber evidence="3">3.5.2.6</ecNumber>
    </recommendedName>
</protein>
<feature type="chain" id="PRO_5022008518" description="beta-lactamase" evidence="5">
    <location>
        <begin position="27"/>
        <end position="322"/>
    </location>
</feature>
<reference evidence="7 8" key="1">
    <citation type="submission" date="2019-06" db="EMBL/GenBank/DDBJ databases">
        <authorList>
            <person name="Livingstone P."/>
            <person name="Whitworth D."/>
        </authorList>
    </citation>
    <scope>NUCLEOTIDE SEQUENCE [LARGE SCALE GENOMIC DNA]</scope>
    <source>
        <strain evidence="7 8">AM401</strain>
    </source>
</reference>
<dbReference type="Proteomes" id="UP000315369">
    <property type="component" value="Unassembled WGS sequence"/>
</dbReference>
<keyword evidence="7" id="KW-0378">Hydrolase</keyword>
<dbReference type="GO" id="GO:0030655">
    <property type="term" value="P:beta-lactam antibiotic catabolic process"/>
    <property type="evidence" value="ECO:0007669"/>
    <property type="project" value="InterPro"/>
</dbReference>
<dbReference type="PANTHER" id="PTHR35333:SF3">
    <property type="entry name" value="BETA-LACTAMASE-TYPE TRANSPEPTIDASE FOLD CONTAINING PROTEIN"/>
    <property type="match status" value="1"/>
</dbReference>
<feature type="signal peptide" evidence="5">
    <location>
        <begin position="1"/>
        <end position="26"/>
    </location>
</feature>
<evidence type="ECO:0000256" key="4">
    <source>
        <dbReference type="SAM" id="MobiDB-lite"/>
    </source>
</evidence>